<dbReference type="Gene3D" id="2.40.30.10">
    <property type="entry name" value="Translation factors"/>
    <property type="match status" value="1"/>
</dbReference>
<evidence type="ECO:0000256" key="1">
    <source>
        <dbReference type="SAM" id="MobiDB-lite"/>
    </source>
</evidence>
<dbReference type="GO" id="GO:0016491">
    <property type="term" value="F:oxidoreductase activity"/>
    <property type="evidence" value="ECO:0007669"/>
    <property type="project" value="InterPro"/>
</dbReference>
<name>A0A810MUD5_9ACTN</name>
<dbReference type="EMBL" id="AP023359">
    <property type="protein sequence ID" value="BCJ64721.1"/>
    <property type="molecule type" value="Genomic_DNA"/>
</dbReference>
<feature type="compositionally biased region" description="Low complexity" evidence="1">
    <location>
        <begin position="216"/>
        <end position="232"/>
    </location>
</feature>
<evidence type="ECO:0000259" key="2">
    <source>
        <dbReference type="PROSITE" id="PS51384"/>
    </source>
</evidence>
<evidence type="ECO:0000313" key="4">
    <source>
        <dbReference type="Proteomes" id="UP000680866"/>
    </source>
</evidence>
<dbReference type="RefSeq" id="WP_212823468.1">
    <property type="nucleotide sequence ID" value="NZ_AP023359.1"/>
</dbReference>
<dbReference type="InterPro" id="IPR013113">
    <property type="entry name" value="SIP_FAD-bd"/>
</dbReference>
<dbReference type="Gene3D" id="3.40.50.80">
    <property type="entry name" value="Nucleotide-binding domain of ferredoxin-NADP reductase (FNR) module"/>
    <property type="match status" value="1"/>
</dbReference>
<dbReference type="PANTHER" id="PTHR30157:SF0">
    <property type="entry name" value="NADPH-DEPENDENT FERRIC-CHELATE REDUCTASE"/>
    <property type="match status" value="1"/>
</dbReference>
<protein>
    <submittedName>
        <fullName evidence="3">Siderophore-interacting protein</fullName>
    </submittedName>
</protein>
<dbReference type="SUPFAM" id="SSF63380">
    <property type="entry name" value="Riboflavin synthase domain-like"/>
    <property type="match status" value="1"/>
</dbReference>
<dbReference type="InterPro" id="IPR017938">
    <property type="entry name" value="Riboflavin_synthase-like_b-brl"/>
</dbReference>
<organism evidence="3 4">
    <name type="scientific">Polymorphospora rubra</name>
    <dbReference type="NCBI Taxonomy" id="338584"/>
    <lineage>
        <taxon>Bacteria</taxon>
        <taxon>Bacillati</taxon>
        <taxon>Actinomycetota</taxon>
        <taxon>Actinomycetes</taxon>
        <taxon>Micromonosporales</taxon>
        <taxon>Micromonosporaceae</taxon>
        <taxon>Polymorphospora</taxon>
    </lineage>
</organism>
<dbReference type="InterPro" id="IPR017927">
    <property type="entry name" value="FAD-bd_FR_type"/>
</dbReference>
<dbReference type="InterPro" id="IPR039261">
    <property type="entry name" value="FNR_nucleotide-bd"/>
</dbReference>
<keyword evidence="4" id="KW-1185">Reference proteome</keyword>
<dbReference type="InterPro" id="IPR007037">
    <property type="entry name" value="SIP_rossman_dom"/>
</dbReference>
<reference evidence="3" key="1">
    <citation type="submission" date="2020-08" db="EMBL/GenBank/DDBJ databases">
        <title>Whole genome shotgun sequence of Polymorphospora rubra NBRC 101157.</title>
        <authorList>
            <person name="Komaki H."/>
            <person name="Tamura T."/>
        </authorList>
    </citation>
    <scope>NUCLEOTIDE SEQUENCE</scope>
    <source>
        <strain evidence="3">NBRC 101157</strain>
    </source>
</reference>
<dbReference type="AlphaFoldDB" id="A0A810MUD5"/>
<dbReference type="PROSITE" id="PS51384">
    <property type="entry name" value="FAD_FR"/>
    <property type="match status" value="1"/>
</dbReference>
<feature type="region of interest" description="Disordered" evidence="1">
    <location>
        <begin position="216"/>
        <end position="248"/>
    </location>
</feature>
<dbReference type="Proteomes" id="UP000680866">
    <property type="component" value="Chromosome"/>
</dbReference>
<dbReference type="CDD" id="cd06193">
    <property type="entry name" value="siderophore_interacting"/>
    <property type="match status" value="1"/>
</dbReference>
<dbReference type="Pfam" id="PF08021">
    <property type="entry name" value="FAD_binding_9"/>
    <property type="match status" value="1"/>
</dbReference>
<evidence type="ECO:0000313" key="3">
    <source>
        <dbReference type="EMBL" id="BCJ64721.1"/>
    </source>
</evidence>
<dbReference type="PANTHER" id="PTHR30157">
    <property type="entry name" value="FERRIC REDUCTASE, NADPH-DEPENDENT"/>
    <property type="match status" value="1"/>
</dbReference>
<accession>A0A810MUD5</accession>
<feature type="domain" description="FAD-binding FR-type" evidence="2">
    <location>
        <begin position="3"/>
        <end position="130"/>
    </location>
</feature>
<sequence>MAYRPFLTRVTRVRRLSPTFTRVTVAGESLAEFAGHGFDQRINLLFLADEDEHLGYVDEPDWFGRWRDTPTRRRAPLRTYTVRAFRPADRELDIDFVVHGDTGPATRFATTARTGDPLTVIGPVVGHPATDVAWAPPPLATRLLLAADAAALPAAASIAESIPAGTTTTVVLEVPEPADVVELDVARDVDLVWLVGSRGERLEQVVRELAPGLSLPAAAPDGAPARAAGGPPDDADDDPWQVPGPDDDRRVGGYAWLAGEAGTVVALRRFLVGDCGVDRRAVAFMGYWRRGRAQPN</sequence>
<dbReference type="Pfam" id="PF04954">
    <property type="entry name" value="SIP"/>
    <property type="match status" value="1"/>
</dbReference>
<dbReference type="InterPro" id="IPR039374">
    <property type="entry name" value="SIP_fam"/>
</dbReference>
<gene>
    <name evidence="3" type="ORF">Prubr_17420</name>
</gene>
<dbReference type="KEGG" id="pry:Prubr_17420"/>
<proteinExistence type="predicted"/>